<dbReference type="PANTHER" id="PTHR45655">
    <property type="entry name" value="GUANYLATE CYCLASE SOLUBLE SUBUNIT BETA-2"/>
    <property type="match status" value="1"/>
</dbReference>
<dbReference type="PANTHER" id="PTHR45655:SF2">
    <property type="entry name" value="GUANYLATE CYCLASE SOLUBLE SUBUNIT BETA-1"/>
    <property type="match status" value="1"/>
</dbReference>
<dbReference type="Proteomes" id="UP001148838">
    <property type="component" value="Unassembled WGS sequence"/>
</dbReference>
<evidence type="ECO:0000256" key="4">
    <source>
        <dbReference type="ARBA" id="ARBA00022723"/>
    </source>
</evidence>
<keyword evidence="7" id="KW-0141">cGMP biosynthesis</keyword>
<dbReference type="InterPro" id="IPR042463">
    <property type="entry name" value="HNOB_dom_associated_sf"/>
</dbReference>
<organism evidence="9 10">
    <name type="scientific">Periplaneta americana</name>
    <name type="common">American cockroach</name>
    <name type="synonym">Blatta americana</name>
    <dbReference type="NCBI Taxonomy" id="6978"/>
    <lineage>
        <taxon>Eukaryota</taxon>
        <taxon>Metazoa</taxon>
        <taxon>Ecdysozoa</taxon>
        <taxon>Arthropoda</taxon>
        <taxon>Hexapoda</taxon>
        <taxon>Insecta</taxon>
        <taxon>Pterygota</taxon>
        <taxon>Neoptera</taxon>
        <taxon>Polyneoptera</taxon>
        <taxon>Dictyoptera</taxon>
        <taxon>Blattodea</taxon>
        <taxon>Blattoidea</taxon>
        <taxon>Blattidae</taxon>
        <taxon>Blattinae</taxon>
        <taxon>Periplaneta</taxon>
    </lineage>
</organism>
<comment type="cofactor">
    <cofactor evidence="1">
        <name>heme</name>
        <dbReference type="ChEBI" id="CHEBI:30413"/>
    </cofactor>
</comment>
<protein>
    <recommendedName>
        <fullName evidence="2">guanylate cyclase</fullName>
        <ecNumber evidence="2">4.6.1.2</ecNumber>
    </recommendedName>
</protein>
<evidence type="ECO:0000313" key="10">
    <source>
        <dbReference type="Proteomes" id="UP001148838"/>
    </source>
</evidence>
<comment type="caution">
    <text evidence="9">The sequence shown here is derived from an EMBL/GenBank/DDBJ whole genome shotgun (WGS) entry which is preliminary data.</text>
</comment>
<keyword evidence="10" id="KW-1185">Reference proteome</keyword>
<feature type="domain" description="Haem NO binding associated" evidence="8">
    <location>
        <begin position="139"/>
        <end position="189"/>
    </location>
</feature>
<evidence type="ECO:0000256" key="1">
    <source>
        <dbReference type="ARBA" id="ARBA00001971"/>
    </source>
</evidence>
<sequence length="195" mass="22457">MNKDDPDRRIEYCEWFENILREDVEFPGNTVCSDEAQFKLNGTVNRYNCVSCPSENPHIHQDKAVNLPGLNVWYDLSFRAKYFIQTVASKLHGTEVEVEILKKKEDCDHVQFLITELSGPGKVCRTEISEIETLCKEPKVSPATFCRVFPFHLMFDRELRVVQTGCTVARVIPRVTRPGCRITDILDMVTFCMGF</sequence>
<evidence type="ECO:0000256" key="3">
    <source>
        <dbReference type="ARBA" id="ARBA00022617"/>
    </source>
</evidence>
<name>A0ABQ8RY70_PERAM</name>
<keyword evidence="4" id="KW-0479">Metal-binding</keyword>
<evidence type="ECO:0000313" key="9">
    <source>
        <dbReference type="EMBL" id="KAJ4426480.1"/>
    </source>
</evidence>
<evidence type="ECO:0000256" key="5">
    <source>
        <dbReference type="ARBA" id="ARBA00022741"/>
    </source>
</evidence>
<dbReference type="EMBL" id="JAJSOF020000040">
    <property type="protein sequence ID" value="KAJ4426480.1"/>
    <property type="molecule type" value="Genomic_DNA"/>
</dbReference>
<reference evidence="9 10" key="1">
    <citation type="journal article" date="2022" name="Allergy">
        <title>Genome assembly and annotation of Periplaneta americana reveal a comprehensive cockroach allergen profile.</title>
        <authorList>
            <person name="Wang L."/>
            <person name="Xiong Q."/>
            <person name="Saelim N."/>
            <person name="Wang L."/>
            <person name="Nong W."/>
            <person name="Wan A.T."/>
            <person name="Shi M."/>
            <person name="Liu X."/>
            <person name="Cao Q."/>
            <person name="Hui J.H.L."/>
            <person name="Sookrung N."/>
            <person name="Leung T.F."/>
            <person name="Tungtrongchitr A."/>
            <person name="Tsui S.K.W."/>
        </authorList>
    </citation>
    <scope>NUCLEOTIDE SEQUENCE [LARGE SCALE GENOMIC DNA]</scope>
    <source>
        <strain evidence="9">PWHHKU_190912</strain>
    </source>
</reference>
<proteinExistence type="predicted"/>
<evidence type="ECO:0000256" key="7">
    <source>
        <dbReference type="ARBA" id="ARBA00023293"/>
    </source>
</evidence>
<keyword evidence="6" id="KW-0408">Iron</keyword>
<evidence type="ECO:0000256" key="2">
    <source>
        <dbReference type="ARBA" id="ARBA00012202"/>
    </source>
</evidence>
<evidence type="ECO:0000259" key="8">
    <source>
        <dbReference type="Pfam" id="PF07701"/>
    </source>
</evidence>
<dbReference type="InterPro" id="IPR011645">
    <property type="entry name" value="HNOB_dom_associated"/>
</dbReference>
<dbReference type="EC" id="4.6.1.2" evidence="2"/>
<keyword evidence="3" id="KW-0349">Heme</keyword>
<dbReference type="Gene3D" id="3.30.450.260">
    <property type="entry name" value="Haem NO binding associated domain"/>
    <property type="match status" value="1"/>
</dbReference>
<evidence type="ECO:0000256" key="6">
    <source>
        <dbReference type="ARBA" id="ARBA00023004"/>
    </source>
</evidence>
<accession>A0ABQ8RY70</accession>
<keyword evidence="5" id="KW-0547">Nucleotide-binding</keyword>
<gene>
    <name evidence="9" type="ORF">ANN_27294</name>
</gene>
<dbReference type="Pfam" id="PF07701">
    <property type="entry name" value="HNOBA"/>
    <property type="match status" value="1"/>
</dbReference>